<dbReference type="OrthoDB" id="162220at2"/>
<keyword evidence="2" id="KW-0808">Transferase</keyword>
<dbReference type="Gene3D" id="3.40.630.30">
    <property type="match status" value="1"/>
</dbReference>
<dbReference type="STRING" id="39495.SAMN02745111_01204"/>
<dbReference type="AlphaFoldDB" id="A0A1T4VND7"/>
<dbReference type="EMBL" id="FUXZ01000007">
    <property type="protein sequence ID" value="SKA66021.1"/>
    <property type="molecule type" value="Genomic_DNA"/>
</dbReference>
<organism evidence="2 3">
    <name type="scientific">Eubacterium uniforme</name>
    <dbReference type="NCBI Taxonomy" id="39495"/>
    <lineage>
        <taxon>Bacteria</taxon>
        <taxon>Bacillati</taxon>
        <taxon>Bacillota</taxon>
        <taxon>Clostridia</taxon>
        <taxon>Eubacteriales</taxon>
        <taxon>Eubacteriaceae</taxon>
        <taxon>Eubacterium</taxon>
    </lineage>
</organism>
<reference evidence="2 3" key="1">
    <citation type="submission" date="2017-02" db="EMBL/GenBank/DDBJ databases">
        <authorList>
            <person name="Peterson S.W."/>
        </authorList>
    </citation>
    <scope>NUCLEOTIDE SEQUENCE [LARGE SCALE GENOMIC DNA]</scope>
    <source>
        <strain evidence="2 3">ATCC 35992</strain>
    </source>
</reference>
<name>A0A1T4VND7_9FIRM</name>
<evidence type="ECO:0000313" key="2">
    <source>
        <dbReference type="EMBL" id="SKA66021.1"/>
    </source>
</evidence>
<proteinExistence type="predicted"/>
<dbReference type="GO" id="GO:0016747">
    <property type="term" value="F:acyltransferase activity, transferring groups other than amino-acyl groups"/>
    <property type="evidence" value="ECO:0007669"/>
    <property type="project" value="InterPro"/>
</dbReference>
<dbReference type="RefSeq" id="WP_143405056.1">
    <property type="nucleotide sequence ID" value="NZ_FUXZ01000007.1"/>
</dbReference>
<dbReference type="InterPro" id="IPR000182">
    <property type="entry name" value="GNAT_dom"/>
</dbReference>
<sequence>MNYEICAHPMAVYISVLRLMEIVMKNVTIKKLSLELKDDYLDFFDNRAFSDNNPNGPCYCTSPNQDEKTIKQMVSEFQANGVKETIRKYAVEMLDKGNIRGYLAFDGDISIGWCNAADIDSYKGFVPDFARDNMCGKTISIVCFEIAPEYRGQGIALAFIEQVCVDAKAKGYVAVEGYAKVIEHRDEYDFTGPIHLYEKAGFSQIIEQNGVAVMRKLL</sequence>
<evidence type="ECO:0000313" key="3">
    <source>
        <dbReference type="Proteomes" id="UP000190814"/>
    </source>
</evidence>
<dbReference type="InterPro" id="IPR016181">
    <property type="entry name" value="Acyl_CoA_acyltransferase"/>
</dbReference>
<protein>
    <submittedName>
        <fullName evidence="2">Acetyltransferase (GNAT) family protein</fullName>
    </submittedName>
</protein>
<accession>A0A1T4VND7</accession>
<gene>
    <name evidence="2" type="ORF">SAMN02745111_01204</name>
</gene>
<dbReference type="Proteomes" id="UP000190814">
    <property type="component" value="Unassembled WGS sequence"/>
</dbReference>
<dbReference type="CDD" id="cd04301">
    <property type="entry name" value="NAT_SF"/>
    <property type="match status" value="1"/>
</dbReference>
<dbReference type="Pfam" id="PF00583">
    <property type="entry name" value="Acetyltransf_1"/>
    <property type="match status" value="1"/>
</dbReference>
<evidence type="ECO:0000259" key="1">
    <source>
        <dbReference type="PROSITE" id="PS51186"/>
    </source>
</evidence>
<dbReference type="SUPFAM" id="SSF55729">
    <property type="entry name" value="Acyl-CoA N-acyltransferases (Nat)"/>
    <property type="match status" value="1"/>
</dbReference>
<dbReference type="PROSITE" id="PS51186">
    <property type="entry name" value="GNAT"/>
    <property type="match status" value="1"/>
</dbReference>
<feature type="domain" description="N-acetyltransferase" evidence="1">
    <location>
        <begin position="68"/>
        <end position="218"/>
    </location>
</feature>
<keyword evidence="3" id="KW-1185">Reference proteome</keyword>